<name>A0A0W0T966_9GAMM</name>
<accession>A0A0W0T966</accession>
<comment type="caution">
    <text evidence="2">The sequence shown here is derived from an EMBL/GenBank/DDBJ whole genome shotgun (WGS) entry which is preliminary data.</text>
</comment>
<dbReference type="RefSeq" id="WP_058494970.1">
    <property type="nucleotide sequence ID" value="NZ_CAAAIU010000009.1"/>
</dbReference>
<evidence type="ECO:0000313" key="3">
    <source>
        <dbReference type="Proteomes" id="UP000054736"/>
    </source>
</evidence>
<reference evidence="2 3" key="1">
    <citation type="submission" date="2015-11" db="EMBL/GenBank/DDBJ databases">
        <title>Genomic analysis of 38 Legionella species identifies large and diverse effector repertoires.</title>
        <authorList>
            <person name="Burstein D."/>
            <person name="Amaro F."/>
            <person name="Zusman T."/>
            <person name="Lifshitz Z."/>
            <person name="Cohen O."/>
            <person name="Gilbert J.A."/>
            <person name="Pupko T."/>
            <person name="Shuman H.A."/>
            <person name="Segal G."/>
        </authorList>
    </citation>
    <scope>NUCLEOTIDE SEQUENCE [LARGE SCALE GENOMIC DNA]</scope>
    <source>
        <strain evidence="2 3">ATCC 700990</strain>
    </source>
</reference>
<dbReference type="AlphaFoldDB" id="A0A0W0T966"/>
<keyword evidence="1" id="KW-1133">Transmembrane helix</keyword>
<evidence type="ECO:0000256" key="1">
    <source>
        <dbReference type="SAM" id="Phobius"/>
    </source>
</evidence>
<dbReference type="STRING" id="1212489.Ldro_0615"/>
<keyword evidence="1" id="KW-0812">Transmembrane</keyword>
<sequence length="169" mass="19207">MIWCDTHLSSRDCLPKPLYYFTACVLFWVSGLAGFGVVIGSDIQDKIIGSVVIVFLAYFGICNVFMILTGSRYVKSIKKEDSFFTLTNVFEKKTNFAVSDIFLVETSKFSIIDKFLTGFAKFAPGLDLILKDGSKFYITSYMEDIDTLKEYLLDKEKLSSTQEKENKKI</sequence>
<dbReference type="PATRIC" id="fig|1212489.4.peg.640"/>
<gene>
    <name evidence="2" type="ORF">Ldro_0615</name>
</gene>
<protein>
    <recommendedName>
        <fullName evidence="4">DUF304 domain-containing protein</fullName>
    </recommendedName>
</protein>
<proteinExistence type="predicted"/>
<keyword evidence="1" id="KW-0472">Membrane</keyword>
<dbReference type="EMBL" id="LNXY01000006">
    <property type="protein sequence ID" value="KTC91781.1"/>
    <property type="molecule type" value="Genomic_DNA"/>
</dbReference>
<feature type="transmembrane region" description="Helical" evidence="1">
    <location>
        <begin position="18"/>
        <end position="41"/>
    </location>
</feature>
<dbReference type="Proteomes" id="UP000054736">
    <property type="component" value="Unassembled WGS sequence"/>
</dbReference>
<organism evidence="2 3">
    <name type="scientific">Legionella drozanskii LLAP-1</name>
    <dbReference type="NCBI Taxonomy" id="1212489"/>
    <lineage>
        <taxon>Bacteria</taxon>
        <taxon>Pseudomonadati</taxon>
        <taxon>Pseudomonadota</taxon>
        <taxon>Gammaproteobacteria</taxon>
        <taxon>Legionellales</taxon>
        <taxon>Legionellaceae</taxon>
        <taxon>Legionella</taxon>
    </lineage>
</organism>
<keyword evidence="3" id="KW-1185">Reference proteome</keyword>
<evidence type="ECO:0008006" key="4">
    <source>
        <dbReference type="Google" id="ProtNLM"/>
    </source>
</evidence>
<evidence type="ECO:0000313" key="2">
    <source>
        <dbReference type="EMBL" id="KTC91781.1"/>
    </source>
</evidence>
<feature type="transmembrane region" description="Helical" evidence="1">
    <location>
        <begin position="47"/>
        <end position="69"/>
    </location>
</feature>
<dbReference type="OrthoDB" id="5656218at2"/>